<evidence type="ECO:0000256" key="3">
    <source>
        <dbReference type="ARBA" id="ARBA00022908"/>
    </source>
</evidence>
<evidence type="ECO:0000313" key="9">
    <source>
        <dbReference type="EMBL" id="CUQ24240.1"/>
    </source>
</evidence>
<feature type="domain" description="Core-binding (CB)" evidence="8">
    <location>
        <begin position="6"/>
        <end position="98"/>
    </location>
</feature>
<evidence type="ECO:0000259" key="8">
    <source>
        <dbReference type="PROSITE" id="PS51900"/>
    </source>
</evidence>
<dbReference type="Pfam" id="PF00589">
    <property type="entry name" value="Phage_integrase"/>
    <property type="match status" value="1"/>
</dbReference>
<dbReference type="InterPro" id="IPR004107">
    <property type="entry name" value="Integrase_SAM-like_N"/>
</dbReference>
<keyword evidence="3" id="KW-0229">DNA integration</keyword>
<sequence>MNTNSTDFACLVTGFLTDYLPHHRCYSRNTILSYRDTLKLFLRFLKEEKETSPNSFYIKDFKRELVIEFLEWYRNNGAGITAANQRLAALKAFSDYAQLEHIEYIAPLQNVSGIRAKKAAPKEVSFLTVEQMSSLINSPDVNSHTGFRHRVILTLLYDSGCRVQELCDITIADISLGSVATVRLHGKGNKYRTVVIADATAKLVENYLSRYRSYAVGTDFLITNRYHRKIDRDGISYIIKKYVDAIRKKDATFPEHVHCHMFRHSKAMHMLEAGINIVYIRDFLGHEDISTTMVYVRADNRLKNDAINALAPKVTEERDFPDWNKDKDLLQFLNSLK</sequence>
<evidence type="ECO:0000256" key="6">
    <source>
        <dbReference type="PROSITE-ProRule" id="PRU01248"/>
    </source>
</evidence>
<dbReference type="Proteomes" id="UP000095712">
    <property type="component" value="Unassembled WGS sequence"/>
</dbReference>
<evidence type="ECO:0000256" key="2">
    <source>
        <dbReference type="ARBA" id="ARBA00008857"/>
    </source>
</evidence>
<dbReference type="RefSeq" id="WP_055154292.1">
    <property type="nucleotide sequence ID" value="NZ_CZAW01000133.1"/>
</dbReference>
<dbReference type="GO" id="GO:0006310">
    <property type="term" value="P:DNA recombination"/>
    <property type="evidence" value="ECO:0007669"/>
    <property type="project" value="UniProtKB-KW"/>
</dbReference>
<dbReference type="InterPro" id="IPR044068">
    <property type="entry name" value="CB"/>
</dbReference>
<dbReference type="Gene3D" id="1.10.443.10">
    <property type="entry name" value="Intergrase catalytic core"/>
    <property type="match status" value="1"/>
</dbReference>
<dbReference type="GO" id="GO:0015074">
    <property type="term" value="P:DNA integration"/>
    <property type="evidence" value="ECO:0007669"/>
    <property type="project" value="UniProtKB-KW"/>
</dbReference>
<protein>
    <submittedName>
        <fullName evidence="9">Tyrosine recombinase XerC</fullName>
    </submittedName>
</protein>
<evidence type="ECO:0000313" key="10">
    <source>
        <dbReference type="Proteomes" id="UP000095712"/>
    </source>
</evidence>
<keyword evidence="5" id="KW-0233">DNA recombination</keyword>
<dbReference type="GO" id="GO:0003677">
    <property type="term" value="F:DNA binding"/>
    <property type="evidence" value="ECO:0007669"/>
    <property type="project" value="UniProtKB-UniRule"/>
</dbReference>
<evidence type="ECO:0000256" key="4">
    <source>
        <dbReference type="ARBA" id="ARBA00023125"/>
    </source>
</evidence>
<dbReference type="InterPro" id="IPR011010">
    <property type="entry name" value="DNA_brk_join_enz"/>
</dbReference>
<dbReference type="Gene3D" id="1.10.150.130">
    <property type="match status" value="1"/>
</dbReference>
<name>A0A174UWN8_9FIRM</name>
<dbReference type="PROSITE" id="PS51898">
    <property type="entry name" value="TYR_RECOMBINASE"/>
    <property type="match status" value="1"/>
</dbReference>
<evidence type="ECO:0000259" key="7">
    <source>
        <dbReference type="PROSITE" id="PS51898"/>
    </source>
</evidence>
<dbReference type="InterPro" id="IPR013762">
    <property type="entry name" value="Integrase-like_cat_sf"/>
</dbReference>
<organism evidence="9 10">
    <name type="scientific">Blautia wexlerae</name>
    <dbReference type="NCBI Taxonomy" id="418240"/>
    <lineage>
        <taxon>Bacteria</taxon>
        <taxon>Bacillati</taxon>
        <taxon>Bacillota</taxon>
        <taxon>Clostridia</taxon>
        <taxon>Lachnospirales</taxon>
        <taxon>Lachnospiraceae</taxon>
        <taxon>Blautia</taxon>
    </lineage>
</organism>
<dbReference type="PANTHER" id="PTHR30349">
    <property type="entry name" value="PHAGE INTEGRASE-RELATED"/>
    <property type="match status" value="1"/>
</dbReference>
<reference evidence="9 10" key="1">
    <citation type="submission" date="2015-09" db="EMBL/GenBank/DDBJ databases">
        <authorList>
            <consortium name="Pathogen Informatics"/>
        </authorList>
    </citation>
    <scope>NUCLEOTIDE SEQUENCE [LARGE SCALE GENOMIC DNA]</scope>
    <source>
        <strain evidence="9 10">2789STDY5834911</strain>
    </source>
</reference>
<comment type="function">
    <text evidence="1">Site-specific tyrosine recombinase, which acts by catalyzing the cutting and rejoining of the recombining DNA molecules.</text>
</comment>
<evidence type="ECO:0000256" key="5">
    <source>
        <dbReference type="ARBA" id="ARBA00023172"/>
    </source>
</evidence>
<dbReference type="InterPro" id="IPR050090">
    <property type="entry name" value="Tyrosine_recombinase_XerCD"/>
</dbReference>
<dbReference type="InterPro" id="IPR002104">
    <property type="entry name" value="Integrase_catalytic"/>
</dbReference>
<keyword evidence="4 6" id="KW-0238">DNA-binding</keyword>
<dbReference type="CDD" id="cd01182">
    <property type="entry name" value="INT_RitC_C_like"/>
    <property type="match status" value="1"/>
</dbReference>
<dbReference type="EMBL" id="CZAW01000133">
    <property type="protein sequence ID" value="CUQ24240.1"/>
    <property type="molecule type" value="Genomic_DNA"/>
</dbReference>
<dbReference type="PANTHER" id="PTHR30349:SF41">
    <property type="entry name" value="INTEGRASE_RECOMBINASE PROTEIN MJ0367-RELATED"/>
    <property type="match status" value="1"/>
</dbReference>
<dbReference type="SUPFAM" id="SSF56349">
    <property type="entry name" value="DNA breaking-rejoining enzymes"/>
    <property type="match status" value="1"/>
</dbReference>
<comment type="similarity">
    <text evidence="2">Belongs to the 'phage' integrase family.</text>
</comment>
<feature type="domain" description="Tyr recombinase" evidence="7">
    <location>
        <begin position="122"/>
        <end position="308"/>
    </location>
</feature>
<dbReference type="Pfam" id="PF02899">
    <property type="entry name" value="Phage_int_SAM_1"/>
    <property type="match status" value="1"/>
</dbReference>
<dbReference type="OrthoDB" id="9801717at2"/>
<evidence type="ECO:0000256" key="1">
    <source>
        <dbReference type="ARBA" id="ARBA00003283"/>
    </source>
</evidence>
<dbReference type="InterPro" id="IPR010998">
    <property type="entry name" value="Integrase_recombinase_N"/>
</dbReference>
<dbReference type="AlphaFoldDB" id="A0A174UWN8"/>
<gene>
    <name evidence="9" type="primary">xerC_5</name>
    <name evidence="9" type="ORF">ERS852523_04489</name>
</gene>
<dbReference type="PROSITE" id="PS51900">
    <property type="entry name" value="CB"/>
    <property type="match status" value="1"/>
</dbReference>
<proteinExistence type="inferred from homology"/>
<accession>A0A174UWN8</accession>